<gene>
    <name evidence="1" type="ORF">JMA39_04390</name>
</gene>
<dbReference type="SUPFAM" id="SSF48452">
    <property type="entry name" value="TPR-like"/>
    <property type="match status" value="1"/>
</dbReference>
<dbReference type="SMART" id="SM00028">
    <property type="entry name" value="TPR"/>
    <property type="match status" value="4"/>
</dbReference>
<dbReference type="InterPro" id="IPR011990">
    <property type="entry name" value="TPR-like_helical_dom_sf"/>
</dbReference>
<organism evidence="1 2">
    <name type="scientific">Shewanella schlegeliana</name>
    <dbReference type="NCBI Taxonomy" id="190308"/>
    <lineage>
        <taxon>Bacteria</taxon>
        <taxon>Pseudomonadati</taxon>
        <taxon>Pseudomonadota</taxon>
        <taxon>Gammaproteobacteria</taxon>
        <taxon>Alteromonadales</taxon>
        <taxon>Shewanellaceae</taxon>
        <taxon>Shewanella</taxon>
    </lineage>
</organism>
<evidence type="ECO:0008006" key="3">
    <source>
        <dbReference type="Google" id="ProtNLM"/>
    </source>
</evidence>
<reference evidence="1 2" key="1">
    <citation type="submission" date="2021-01" db="EMBL/GenBank/DDBJ databases">
        <title>Genome sequence of Shewanella schlegeliana JCM 11561.</title>
        <authorList>
            <person name="Zhang H."/>
            <person name="Li C."/>
        </authorList>
    </citation>
    <scope>NUCLEOTIDE SEQUENCE [LARGE SCALE GENOMIC DNA]</scope>
    <source>
        <strain evidence="1 2">JCM 11561</strain>
    </source>
</reference>
<keyword evidence="2" id="KW-1185">Reference proteome</keyword>
<protein>
    <recommendedName>
        <fullName evidence="3">Tetratricopeptide repeat protein</fullName>
    </recommendedName>
</protein>
<dbReference type="InterPro" id="IPR019734">
    <property type="entry name" value="TPR_rpt"/>
</dbReference>
<accession>A0ABS1SV19</accession>
<evidence type="ECO:0000313" key="1">
    <source>
        <dbReference type="EMBL" id="MBL4912375.1"/>
    </source>
</evidence>
<name>A0ABS1SV19_9GAMM</name>
<proteinExistence type="predicted"/>
<comment type="caution">
    <text evidence="1">The sequence shown here is derived from an EMBL/GenBank/DDBJ whole genome shotgun (WGS) entry which is preliminary data.</text>
</comment>
<evidence type="ECO:0000313" key="2">
    <source>
        <dbReference type="Proteomes" id="UP000604898"/>
    </source>
</evidence>
<dbReference type="Gene3D" id="1.25.40.10">
    <property type="entry name" value="Tetratricopeptide repeat domain"/>
    <property type="match status" value="2"/>
</dbReference>
<dbReference type="Proteomes" id="UP000604898">
    <property type="component" value="Unassembled WGS sequence"/>
</dbReference>
<sequence length="403" mass="46718">MLNAEVLCLECVMKRPIVILIALLILCILLISGCATQPAVTSDDLTVYFHDEHFSPPQDLPEADKLFELPDIAVNSLRREVMRSKNYQQQSSVMMHQWLANYINASDGGFRYADNLTRSASDTFEDREGNCLSLVVLTTALAEELGVKVEFQEIDIPPVWDRQGGFYLVNGHINLKLLPQEKGNIFNISTPSIQIDFLPERAMQGYQKRRVSRSTVVSMFYNNIAAEALVEGDYDRAYGLLKLALEQHERFLPALNTLAVLYRYKGLDSQAEALYKYVLNVEPEDMNTLNNYAIMLSAQDRLEEWADVHKVMELARIRNPYYYYGMAQQAYFDREYQDALIWYKRAIAKADYRHEFYFGLSRTYWVTGDERRAKQNLKKALRLTTDEHNKRRYQSKLHAMKSH</sequence>
<dbReference type="EMBL" id="JAESVD010000002">
    <property type="protein sequence ID" value="MBL4912375.1"/>
    <property type="molecule type" value="Genomic_DNA"/>
</dbReference>